<keyword evidence="7" id="KW-0408">Iron</keyword>
<feature type="domain" description="TonB-dependent receptor plug" evidence="17">
    <location>
        <begin position="74"/>
        <end position="174"/>
    </location>
</feature>
<keyword evidence="3 12" id="KW-1134">Transmembrane beta strand</keyword>
<dbReference type="InterPro" id="IPR036942">
    <property type="entry name" value="Beta-barrel_TonB_sf"/>
</dbReference>
<evidence type="ECO:0000256" key="3">
    <source>
        <dbReference type="ARBA" id="ARBA00022452"/>
    </source>
</evidence>
<feature type="chain" id="PRO_5003369915" evidence="15">
    <location>
        <begin position="29"/>
        <end position="804"/>
    </location>
</feature>
<evidence type="ECO:0000256" key="4">
    <source>
        <dbReference type="ARBA" id="ARBA00022496"/>
    </source>
</evidence>
<feature type="signal peptide" evidence="15">
    <location>
        <begin position="1"/>
        <end position="28"/>
    </location>
</feature>
<dbReference type="Pfam" id="PF00593">
    <property type="entry name" value="TonB_dep_Rec_b-barrel"/>
    <property type="match status" value="1"/>
</dbReference>
<keyword evidence="9 13" id="KW-0798">TonB box</keyword>
<evidence type="ECO:0000256" key="14">
    <source>
        <dbReference type="SAM" id="MobiDB-lite"/>
    </source>
</evidence>
<dbReference type="Gene3D" id="2.170.130.10">
    <property type="entry name" value="TonB-dependent receptor, plug domain"/>
    <property type="match status" value="1"/>
</dbReference>
<name>F8ESZ2_ZYMMT</name>
<gene>
    <name evidence="18" type="ordered locus">Zymop_0997</name>
</gene>
<keyword evidence="18" id="KW-0675">Receptor</keyword>
<evidence type="ECO:0000256" key="5">
    <source>
        <dbReference type="ARBA" id="ARBA00022692"/>
    </source>
</evidence>
<feature type="domain" description="TonB-dependent receptor-like beta-barrel" evidence="16">
    <location>
        <begin position="297"/>
        <end position="768"/>
    </location>
</feature>
<dbReference type="InterPro" id="IPR039426">
    <property type="entry name" value="TonB-dep_rcpt-like"/>
</dbReference>
<dbReference type="RefSeq" id="WP_013934291.1">
    <property type="nucleotide sequence ID" value="NC_015709.1"/>
</dbReference>
<organism evidence="18 19">
    <name type="scientific">Zymomonas mobilis subsp. pomaceae (strain ATCC 29192 / DSM 22645 / JCM 10191 / CCUG 17912 / NBRC 13757 / NCIMB 11200 / NRRL B-4491 / Barker I)</name>
    <dbReference type="NCBI Taxonomy" id="579138"/>
    <lineage>
        <taxon>Bacteria</taxon>
        <taxon>Pseudomonadati</taxon>
        <taxon>Pseudomonadota</taxon>
        <taxon>Alphaproteobacteria</taxon>
        <taxon>Sphingomonadales</taxon>
        <taxon>Zymomonadaceae</taxon>
        <taxon>Zymomonas</taxon>
    </lineage>
</organism>
<keyword evidence="8" id="KW-0406">Ion transport</keyword>
<dbReference type="PANTHER" id="PTHR32552">
    <property type="entry name" value="FERRICHROME IRON RECEPTOR-RELATED"/>
    <property type="match status" value="1"/>
</dbReference>
<reference evidence="18 19" key="1">
    <citation type="journal article" date="2011" name="J. Bacteriol.">
        <title>Genome sequence of the ethanol-producing Zymomonas mobilis subsp. pomaceae lectotype strain ATCC 29192.</title>
        <authorList>
            <person name="Kouvelis V.N."/>
            <person name="Davenport K.W."/>
            <person name="Brettin T.S."/>
            <person name="Bruce D."/>
            <person name="Detter C."/>
            <person name="Han C.S."/>
            <person name="Nolan M."/>
            <person name="Tapia R."/>
            <person name="Damoulaki A."/>
            <person name="Kyrpides N.C."/>
            <person name="Typas M.A."/>
            <person name="Pappas K.M."/>
        </authorList>
    </citation>
    <scope>NUCLEOTIDE SEQUENCE [LARGE SCALE GENOMIC DNA]</scope>
    <source>
        <strain evidence="19">ATCC 29192 / DSM 22645 / JCM 10191 / CCUG 17912 / NBRC 13757 / NCIMB 11200 / NRRL B-4491 / Barker I</strain>
    </source>
</reference>
<evidence type="ECO:0000256" key="13">
    <source>
        <dbReference type="RuleBase" id="RU003357"/>
    </source>
</evidence>
<comment type="similarity">
    <text evidence="12 13">Belongs to the TonB-dependent receptor family.</text>
</comment>
<dbReference type="Gene3D" id="2.40.170.20">
    <property type="entry name" value="TonB-dependent receptor, beta-barrel domain"/>
    <property type="match status" value="1"/>
</dbReference>
<dbReference type="HOGENOM" id="CLU_017621_1_0_5"/>
<proteinExistence type="inferred from homology"/>
<dbReference type="Pfam" id="PF07715">
    <property type="entry name" value="Plug"/>
    <property type="match status" value="1"/>
</dbReference>
<evidence type="ECO:0000256" key="8">
    <source>
        <dbReference type="ARBA" id="ARBA00023065"/>
    </source>
</evidence>
<keyword evidence="10 12" id="KW-0472">Membrane</keyword>
<dbReference type="SUPFAM" id="SSF56935">
    <property type="entry name" value="Porins"/>
    <property type="match status" value="1"/>
</dbReference>
<dbReference type="EMBL" id="CP002865">
    <property type="protein sequence ID" value="AEI37896.1"/>
    <property type="molecule type" value="Genomic_DNA"/>
</dbReference>
<keyword evidence="11 12" id="KW-0998">Cell outer membrane</keyword>
<evidence type="ECO:0000259" key="17">
    <source>
        <dbReference type="Pfam" id="PF07715"/>
    </source>
</evidence>
<dbReference type="AlphaFoldDB" id="F8ESZ2"/>
<dbReference type="eggNOG" id="COG4774">
    <property type="taxonomic scope" value="Bacteria"/>
</dbReference>
<evidence type="ECO:0000256" key="15">
    <source>
        <dbReference type="SAM" id="SignalP"/>
    </source>
</evidence>
<comment type="subcellular location">
    <subcellularLocation>
        <location evidence="1 12">Cell outer membrane</location>
        <topology evidence="1 12">Multi-pass membrane protein</topology>
    </subcellularLocation>
</comment>
<dbReference type="GO" id="GO:0015344">
    <property type="term" value="F:siderophore uptake transmembrane transporter activity"/>
    <property type="evidence" value="ECO:0007669"/>
    <property type="project" value="TreeGrafter"/>
</dbReference>
<evidence type="ECO:0000313" key="19">
    <source>
        <dbReference type="Proteomes" id="UP000000491"/>
    </source>
</evidence>
<keyword evidence="4" id="KW-0410">Iron transport</keyword>
<dbReference type="PATRIC" id="fig|579138.3.peg.1057"/>
<dbReference type="STRING" id="579138.Zymop_0997"/>
<dbReference type="GO" id="GO:0009279">
    <property type="term" value="C:cell outer membrane"/>
    <property type="evidence" value="ECO:0007669"/>
    <property type="project" value="UniProtKB-SubCell"/>
</dbReference>
<evidence type="ECO:0000256" key="9">
    <source>
        <dbReference type="ARBA" id="ARBA00023077"/>
    </source>
</evidence>
<dbReference type="PROSITE" id="PS52016">
    <property type="entry name" value="TONB_DEPENDENT_REC_3"/>
    <property type="match status" value="1"/>
</dbReference>
<feature type="compositionally biased region" description="Basic and acidic residues" evidence="14">
    <location>
        <begin position="36"/>
        <end position="65"/>
    </location>
</feature>
<keyword evidence="6 15" id="KW-0732">Signal</keyword>
<evidence type="ECO:0000256" key="10">
    <source>
        <dbReference type="ARBA" id="ARBA00023136"/>
    </source>
</evidence>
<sequence length="804" mass="88677">MGVKSVHKLAFSCSILALSALLPCIALAETPLVNNDPEKTNIPDKNTTEADKTSQTEDKTEAKDKGELVVTARQTHSQQSVSHVEIQRLLPGMSPIKALAILPGVVFNNADPWGNNEQNSSLYIHGFNKNQLGYTMDGVPLGDQDYGNYNGLSPQRAMISENTRSASLSSGAGALGTASTSNLGGTLEFLSSDPLSRAGGQLSQTFGSYSTFRTFARIDTGEFGEGNKAYVSWARQDARAWDFKGQQGGNQVNAKFIHEDDSNKLTLYFDWSQKIEPNEDGVVMPSSIYVRPSMYPDFNYAKNYLSANGATPTAAGLNYRNYYSDAQREDFLGYLKFTHDFSDKISWDNQFYYHHNSGVGVVAGPIQAAGLPSLFEAYFPGQDLKSVFGNSGYATRTTEYLDNRGGLISTLHYKTGNHSIEVGGWYERNNNTQARNWYALDVNSPSTPYQRPEDPLIRQYKNAFYTNSFVTHVQDSWKITPNFTFQAGFKSELVYTNGKLPIAALPGSLSPKNAITVPGGKISAVKPFLPAFGALWNVTPHEEIFANIQENMRSFEAAGYGNATPWGVTSQEAFEDFKKHGKPETSWTYETGIRTKRNIHFGPMTGFSGQLGYYHVHFSNRLLAVSTTQTNSSIVGSATILTNVGSVTTDGMDLSFTMKFGPHFSLYNALSYNHSVYNDNYNNGTTEVMTAGEKVTGVPDWAEKFVGSFDWGNFSAQFIGDVIGRRYATYTNDLSVGSYMLFSLNAGYTFHNIPHVRDLRIQGNITNLTNTKGWSTINSNQASSQFTAYPIAPRMFFLTLQAGF</sequence>
<dbReference type="Proteomes" id="UP000000491">
    <property type="component" value="Chromosome"/>
</dbReference>
<evidence type="ECO:0000313" key="18">
    <source>
        <dbReference type="EMBL" id="AEI37896.1"/>
    </source>
</evidence>
<evidence type="ECO:0000256" key="11">
    <source>
        <dbReference type="ARBA" id="ARBA00023237"/>
    </source>
</evidence>
<keyword evidence="5 12" id="KW-0812">Transmembrane</keyword>
<dbReference type="PANTHER" id="PTHR32552:SF89">
    <property type="entry name" value="CATECHOLATE SIDEROPHORE RECEPTOR FIU"/>
    <property type="match status" value="1"/>
</dbReference>
<dbReference type="InterPro" id="IPR037066">
    <property type="entry name" value="Plug_dom_sf"/>
</dbReference>
<evidence type="ECO:0000256" key="12">
    <source>
        <dbReference type="PROSITE-ProRule" id="PRU01360"/>
    </source>
</evidence>
<feature type="region of interest" description="Disordered" evidence="14">
    <location>
        <begin position="34"/>
        <end position="65"/>
    </location>
</feature>
<dbReference type="InterPro" id="IPR000531">
    <property type="entry name" value="Beta-barrel_TonB"/>
</dbReference>
<evidence type="ECO:0000256" key="6">
    <source>
        <dbReference type="ARBA" id="ARBA00022729"/>
    </source>
</evidence>
<evidence type="ECO:0000259" key="16">
    <source>
        <dbReference type="Pfam" id="PF00593"/>
    </source>
</evidence>
<dbReference type="InterPro" id="IPR012910">
    <property type="entry name" value="Plug_dom"/>
</dbReference>
<accession>F8ESZ2</accession>
<keyword evidence="2 12" id="KW-0813">Transport</keyword>
<evidence type="ECO:0000256" key="2">
    <source>
        <dbReference type="ARBA" id="ARBA00022448"/>
    </source>
</evidence>
<evidence type="ECO:0000256" key="1">
    <source>
        <dbReference type="ARBA" id="ARBA00004571"/>
    </source>
</evidence>
<evidence type="ECO:0000256" key="7">
    <source>
        <dbReference type="ARBA" id="ARBA00023004"/>
    </source>
</evidence>
<protein>
    <submittedName>
        <fullName evidence="18">TonB-dependent receptor plug</fullName>
    </submittedName>
</protein>
<dbReference type="KEGG" id="zmp:Zymop_0997"/>